<feature type="non-terminal residue" evidence="2">
    <location>
        <position position="1"/>
    </location>
</feature>
<evidence type="ECO:0000259" key="1">
    <source>
        <dbReference type="Pfam" id="PF25411"/>
    </source>
</evidence>
<dbReference type="PANTHER" id="PTHR40845">
    <property type="match status" value="1"/>
</dbReference>
<evidence type="ECO:0000313" key="3">
    <source>
        <dbReference type="Proteomes" id="UP000813444"/>
    </source>
</evidence>
<keyword evidence="3" id="KW-1185">Reference proteome</keyword>
<reference evidence="2" key="1">
    <citation type="journal article" date="2021" name="Nat. Commun.">
        <title>Genetic determinants of endophytism in the Arabidopsis root mycobiome.</title>
        <authorList>
            <person name="Mesny F."/>
            <person name="Miyauchi S."/>
            <person name="Thiergart T."/>
            <person name="Pickel B."/>
            <person name="Atanasova L."/>
            <person name="Karlsson M."/>
            <person name="Huettel B."/>
            <person name="Barry K.W."/>
            <person name="Haridas S."/>
            <person name="Chen C."/>
            <person name="Bauer D."/>
            <person name="Andreopoulos W."/>
            <person name="Pangilinan J."/>
            <person name="LaButti K."/>
            <person name="Riley R."/>
            <person name="Lipzen A."/>
            <person name="Clum A."/>
            <person name="Drula E."/>
            <person name="Henrissat B."/>
            <person name="Kohler A."/>
            <person name="Grigoriev I.V."/>
            <person name="Martin F.M."/>
            <person name="Hacquard S."/>
        </authorList>
    </citation>
    <scope>NUCLEOTIDE SEQUENCE</scope>
    <source>
        <strain evidence="2">MPI-CAGE-CH-0235</strain>
    </source>
</reference>
<dbReference type="PANTHER" id="PTHR40845:SF1">
    <property type="match status" value="1"/>
</dbReference>
<organism evidence="2 3">
    <name type="scientific">Stachybotrys elegans</name>
    <dbReference type="NCBI Taxonomy" id="80388"/>
    <lineage>
        <taxon>Eukaryota</taxon>
        <taxon>Fungi</taxon>
        <taxon>Dikarya</taxon>
        <taxon>Ascomycota</taxon>
        <taxon>Pezizomycotina</taxon>
        <taxon>Sordariomycetes</taxon>
        <taxon>Hypocreomycetidae</taxon>
        <taxon>Hypocreales</taxon>
        <taxon>Stachybotryaceae</taxon>
        <taxon>Stachybotrys</taxon>
    </lineage>
</organism>
<comment type="caution">
    <text evidence="2">The sequence shown here is derived from an EMBL/GenBank/DDBJ whole genome shotgun (WGS) entry which is preliminary data.</text>
</comment>
<name>A0A8K0SFX5_9HYPO</name>
<accession>A0A8K0SFX5</accession>
<sequence>EADHKLAKREKLTWRVIGSAGSDAAKGLIEAAANEAGRQLEGLFNALWQWDDAREEFTKRTTAGMWARNPDYRRYPAAICYNKGYRLRNPSGIAARVSEELKLEPLHTNYDCMYMTGNNAFWTDSDGGYINLSYTYDSNRCSFDGSTGDLTC</sequence>
<evidence type="ECO:0000313" key="2">
    <source>
        <dbReference type="EMBL" id="KAH7311266.1"/>
    </source>
</evidence>
<feature type="domain" description="DUF7888" evidence="1">
    <location>
        <begin position="18"/>
        <end position="152"/>
    </location>
</feature>
<dbReference type="OrthoDB" id="3478218at2759"/>
<dbReference type="AlphaFoldDB" id="A0A8K0SFX5"/>
<dbReference type="Pfam" id="PF25411">
    <property type="entry name" value="DUF7888"/>
    <property type="match status" value="1"/>
</dbReference>
<dbReference type="EMBL" id="JAGPNK010000011">
    <property type="protein sequence ID" value="KAH7311266.1"/>
    <property type="molecule type" value="Genomic_DNA"/>
</dbReference>
<gene>
    <name evidence="2" type="ORF">B0I35DRAFT_336208</name>
</gene>
<protein>
    <recommendedName>
        <fullName evidence="1">DUF7888 domain-containing protein</fullName>
    </recommendedName>
</protein>
<feature type="non-terminal residue" evidence="2">
    <location>
        <position position="152"/>
    </location>
</feature>
<dbReference type="InterPro" id="IPR057210">
    <property type="entry name" value="DUF7888"/>
</dbReference>
<dbReference type="Proteomes" id="UP000813444">
    <property type="component" value="Unassembled WGS sequence"/>
</dbReference>
<proteinExistence type="predicted"/>